<evidence type="ECO:0000313" key="4">
    <source>
        <dbReference type="EMBL" id="QOL48893.1"/>
    </source>
</evidence>
<organism evidence="4 5">
    <name type="scientific">Massilia litorea</name>
    <dbReference type="NCBI Taxonomy" id="2769491"/>
    <lineage>
        <taxon>Bacteria</taxon>
        <taxon>Pseudomonadati</taxon>
        <taxon>Pseudomonadota</taxon>
        <taxon>Betaproteobacteria</taxon>
        <taxon>Burkholderiales</taxon>
        <taxon>Oxalobacteraceae</taxon>
        <taxon>Telluria group</taxon>
        <taxon>Massilia</taxon>
    </lineage>
</organism>
<dbReference type="PANTHER" id="PTHR10188:SF13">
    <property type="entry name" value="ISOASPARTYL PEPTIDASE_L-ASPARAGINASE 2-RELATED"/>
    <property type="match status" value="1"/>
</dbReference>
<feature type="binding site" evidence="2">
    <location>
        <begin position="213"/>
        <end position="216"/>
    </location>
    <ligand>
        <name>substrate</name>
    </ligand>
</feature>
<dbReference type="Gene3D" id="3.60.20.30">
    <property type="entry name" value="(Glycosyl)asparaginase"/>
    <property type="match status" value="1"/>
</dbReference>
<keyword evidence="5" id="KW-1185">Reference proteome</keyword>
<dbReference type="CDD" id="cd04703">
    <property type="entry name" value="Asparaginase_2_like_1"/>
    <property type="match status" value="1"/>
</dbReference>
<proteinExistence type="predicted"/>
<dbReference type="Proteomes" id="UP000593875">
    <property type="component" value="Chromosome"/>
</dbReference>
<evidence type="ECO:0000313" key="5">
    <source>
        <dbReference type="Proteomes" id="UP000593875"/>
    </source>
</evidence>
<dbReference type="EMBL" id="CP062941">
    <property type="protein sequence ID" value="QOL48893.1"/>
    <property type="molecule type" value="Genomic_DNA"/>
</dbReference>
<dbReference type="RefSeq" id="WP_193685936.1">
    <property type="nucleotide sequence ID" value="NZ_CP062941.1"/>
</dbReference>
<feature type="active site" description="Nucleophile" evidence="1">
    <location>
        <position position="185"/>
    </location>
</feature>
<dbReference type="InterPro" id="IPR029055">
    <property type="entry name" value="Ntn_hydrolases_N"/>
</dbReference>
<feature type="binding site" evidence="2">
    <location>
        <begin position="235"/>
        <end position="238"/>
    </location>
    <ligand>
        <name>substrate</name>
    </ligand>
</feature>
<evidence type="ECO:0000256" key="1">
    <source>
        <dbReference type="PIRSR" id="PIRSR600246-1"/>
    </source>
</evidence>
<feature type="site" description="Cleavage; by autolysis" evidence="3">
    <location>
        <begin position="184"/>
        <end position="185"/>
    </location>
</feature>
<evidence type="ECO:0000256" key="2">
    <source>
        <dbReference type="PIRSR" id="PIRSR600246-2"/>
    </source>
</evidence>
<dbReference type="Pfam" id="PF01112">
    <property type="entry name" value="Asparaginase_2"/>
    <property type="match status" value="1"/>
</dbReference>
<evidence type="ECO:0000256" key="3">
    <source>
        <dbReference type="PIRSR" id="PIRSR600246-3"/>
    </source>
</evidence>
<dbReference type="InterPro" id="IPR000246">
    <property type="entry name" value="Peptidase_T2"/>
</dbReference>
<gene>
    <name evidence="4" type="ORF">LPB04_18350</name>
</gene>
<dbReference type="SUPFAM" id="SSF56235">
    <property type="entry name" value="N-terminal nucleophile aminohydrolases (Ntn hydrolases)"/>
    <property type="match status" value="1"/>
</dbReference>
<protein>
    <submittedName>
        <fullName evidence="4">Isoaspartyl peptidase/L-asparaginase</fullName>
    </submittedName>
</protein>
<dbReference type="KEGG" id="mlir:LPB04_18350"/>
<dbReference type="AlphaFoldDB" id="A0A7L9U1J6"/>
<dbReference type="PANTHER" id="PTHR10188">
    <property type="entry name" value="L-ASPARAGINASE"/>
    <property type="match status" value="1"/>
</dbReference>
<dbReference type="GO" id="GO:0016787">
    <property type="term" value="F:hydrolase activity"/>
    <property type="evidence" value="ECO:0007669"/>
    <property type="project" value="InterPro"/>
</dbReference>
<accession>A0A7L9U1J6</accession>
<name>A0A7L9U1J6_9BURK</name>
<reference evidence="4 5" key="1">
    <citation type="submission" date="2020-10" db="EMBL/GenBank/DDBJ databases">
        <title>Genome sequencing of Massilia sp. LPB0304.</title>
        <authorList>
            <person name="Kim J."/>
        </authorList>
    </citation>
    <scope>NUCLEOTIDE SEQUENCE [LARGE SCALE GENOMIC DNA]</scope>
    <source>
        <strain evidence="4 5">LPB0304</strain>
    </source>
</reference>
<sequence length="303" mass="31816">MGNKEQGFAIVVHGGAGEPLEFADGCERAARQARSKLLETGDALDAAIAAVLVLEEDERFNAGTGSVLCLDGATIEMDASIMDTRGRLAAVAGVRDVRNPVLLARAVADTPHVFLAGEGADRLARALGLERAQPIRASQRDKHQKLLKELAGSVPAMPGIDNRLFERFWNYKTPLQLPPSAAHDTVGAVVRGPDGHFAVAGSTGGSAPSLLGRVGDTAIMGSGFYAGPLGAIAATGVGEHIVRHMLARTVYGYLEQGMPLQLALQRGIDLIDRDVDTGLIGVTRTQAASCSNTHMPIGKIEQQ</sequence>